<feature type="signal peptide" evidence="3">
    <location>
        <begin position="1"/>
        <end position="18"/>
    </location>
</feature>
<comment type="similarity">
    <text evidence="1 3">Belongs to the type-B carboxylesterase/lipase family.</text>
</comment>
<dbReference type="EC" id="3.1.1.-" evidence="3"/>
<dbReference type="STRING" id="40998.A0A2P7YR98"/>
<dbReference type="EMBL" id="NHZQ01000399">
    <property type="protein sequence ID" value="PSK38489.1"/>
    <property type="molecule type" value="Genomic_DNA"/>
</dbReference>
<dbReference type="InterPro" id="IPR019826">
    <property type="entry name" value="Carboxylesterase_B_AS"/>
</dbReference>
<dbReference type="AlphaFoldDB" id="A0A2P7YR98"/>
<evidence type="ECO:0000256" key="2">
    <source>
        <dbReference type="ARBA" id="ARBA00022801"/>
    </source>
</evidence>
<dbReference type="Proteomes" id="UP000243723">
    <property type="component" value="Unassembled WGS sequence"/>
</dbReference>
<name>A0A2P7YR98_9PEZI</name>
<proteinExistence type="inferred from homology"/>
<protein>
    <recommendedName>
        <fullName evidence="3">Carboxylic ester hydrolase</fullName>
        <ecNumber evidence="3">3.1.1.-</ecNumber>
    </recommendedName>
</protein>
<reference evidence="5 6" key="1">
    <citation type="submission" date="2017-05" db="EMBL/GenBank/DDBJ databases">
        <title>Draft genome sequence of Elsinoe australis.</title>
        <authorList>
            <person name="Cheng Q."/>
        </authorList>
    </citation>
    <scope>NUCLEOTIDE SEQUENCE [LARGE SCALE GENOMIC DNA]</scope>
    <source>
        <strain evidence="5 6">NL1</strain>
    </source>
</reference>
<dbReference type="InterPro" id="IPR002018">
    <property type="entry name" value="CarbesteraseB"/>
</dbReference>
<feature type="chain" id="PRO_5015021896" description="Carboxylic ester hydrolase" evidence="3">
    <location>
        <begin position="19"/>
        <end position="567"/>
    </location>
</feature>
<keyword evidence="2 3" id="KW-0378">Hydrolase</keyword>
<keyword evidence="6" id="KW-1185">Reference proteome</keyword>
<dbReference type="InterPro" id="IPR050309">
    <property type="entry name" value="Type-B_Carboxylest/Lipase"/>
</dbReference>
<evidence type="ECO:0000259" key="4">
    <source>
        <dbReference type="Pfam" id="PF00135"/>
    </source>
</evidence>
<dbReference type="Gene3D" id="3.40.50.1820">
    <property type="entry name" value="alpha/beta hydrolase"/>
    <property type="match status" value="1"/>
</dbReference>
<comment type="caution">
    <text evidence="5">The sequence shown here is derived from an EMBL/GenBank/DDBJ whole genome shotgun (WGS) entry which is preliminary data.</text>
</comment>
<evidence type="ECO:0000313" key="6">
    <source>
        <dbReference type="Proteomes" id="UP000243723"/>
    </source>
</evidence>
<dbReference type="PROSITE" id="PS00941">
    <property type="entry name" value="CARBOXYLESTERASE_B_2"/>
    <property type="match status" value="1"/>
</dbReference>
<evidence type="ECO:0000256" key="1">
    <source>
        <dbReference type="ARBA" id="ARBA00005964"/>
    </source>
</evidence>
<evidence type="ECO:0000313" key="5">
    <source>
        <dbReference type="EMBL" id="PSK38489.1"/>
    </source>
</evidence>
<organism evidence="5 6">
    <name type="scientific">Elsinoe australis</name>
    <dbReference type="NCBI Taxonomy" id="40998"/>
    <lineage>
        <taxon>Eukaryota</taxon>
        <taxon>Fungi</taxon>
        <taxon>Dikarya</taxon>
        <taxon>Ascomycota</taxon>
        <taxon>Pezizomycotina</taxon>
        <taxon>Dothideomycetes</taxon>
        <taxon>Dothideomycetidae</taxon>
        <taxon>Myriangiales</taxon>
        <taxon>Elsinoaceae</taxon>
        <taxon>Elsinoe</taxon>
    </lineage>
</organism>
<dbReference type="PANTHER" id="PTHR11559">
    <property type="entry name" value="CARBOXYLESTERASE"/>
    <property type="match status" value="1"/>
</dbReference>
<feature type="domain" description="Carboxylesterase type B" evidence="4">
    <location>
        <begin position="47"/>
        <end position="561"/>
    </location>
</feature>
<dbReference type="SUPFAM" id="SSF53474">
    <property type="entry name" value="alpha/beta-Hydrolases"/>
    <property type="match status" value="1"/>
</dbReference>
<dbReference type="GO" id="GO:0016787">
    <property type="term" value="F:hydrolase activity"/>
    <property type="evidence" value="ECO:0007669"/>
    <property type="project" value="UniProtKB-KW"/>
</dbReference>
<evidence type="ECO:0000256" key="3">
    <source>
        <dbReference type="RuleBase" id="RU361235"/>
    </source>
</evidence>
<accession>A0A2P7YR98</accession>
<dbReference type="OrthoDB" id="408631at2759"/>
<dbReference type="InterPro" id="IPR019819">
    <property type="entry name" value="Carboxylesterase_B_CS"/>
</dbReference>
<sequence>MKSVSVVALFSGLAAAAAQYGKAPANNSSLPIVDLGYELQQASGFNDTGRYYNFSNIRFAAPPVGDLRFAAPQAPAKNRGAVQDGQQNRVCAQANPAWTAIASQFVPRYLAGQRQFNSSSFVTPPASIPAQAPGTTEDCLFLDVFIPEQVWQRRNNKGKKAAKAPVLVWLYGGGYTAGSKAGSGSPAGLLERSQNNNGTGIIYVAPNYRLGAFGWLSGPTFQEEGGLANAGLYDQRFALEWVQKYIHLFGGDPDQVTVFGESAGGGSIEHQITAFGGERGNVPFQRAVPQSPGFSPLPSPSVQEEIYNSFLAAGNFTSLAAARSASFAQIQTANIITTGGAAYGGFTYGPVVDGIFAPALPGQLLARGQFDQDVSILVGQNANEGLLFTSPFIQTETDLRNAITTALPTIAAFPDQLNFILNDLYPPVFDGSQAQGYRDNIARSAAITAELAFICNTFYLDKAYGNNTYSYLFAVPPALHGQDVPYSYYTGEGAPTTSVIAPNVALALQEYITSFAQDGNPNEPGVPFFNLYGDDAGVQVLNITGITEMRDPAANRRCNYWQKALYY</sequence>
<gene>
    <name evidence="5" type="ORF">B9Z65_6042</name>
</gene>
<dbReference type="Pfam" id="PF00135">
    <property type="entry name" value="COesterase"/>
    <property type="match status" value="1"/>
</dbReference>
<dbReference type="InterPro" id="IPR029058">
    <property type="entry name" value="AB_hydrolase_fold"/>
</dbReference>
<dbReference type="PROSITE" id="PS00122">
    <property type="entry name" value="CARBOXYLESTERASE_B_1"/>
    <property type="match status" value="1"/>
</dbReference>
<keyword evidence="3" id="KW-0732">Signal</keyword>